<protein>
    <submittedName>
        <fullName evidence="2">Uncharacterized protein</fullName>
    </submittedName>
</protein>
<feature type="compositionally biased region" description="Polar residues" evidence="1">
    <location>
        <begin position="265"/>
        <end position="283"/>
    </location>
</feature>
<evidence type="ECO:0000256" key="1">
    <source>
        <dbReference type="SAM" id="MobiDB-lite"/>
    </source>
</evidence>
<name>A0A1Y1IKN5_KLENI</name>
<gene>
    <name evidence="2" type="ORF">KFL_007830070</name>
</gene>
<feature type="region of interest" description="Disordered" evidence="1">
    <location>
        <begin position="1"/>
        <end position="50"/>
    </location>
</feature>
<dbReference type="EMBL" id="DF237732">
    <property type="protein sequence ID" value="GAQ91430.1"/>
    <property type="molecule type" value="Genomic_DNA"/>
</dbReference>
<organism evidence="2 3">
    <name type="scientific">Klebsormidium nitens</name>
    <name type="common">Green alga</name>
    <name type="synonym">Ulothrix nitens</name>
    <dbReference type="NCBI Taxonomy" id="105231"/>
    <lineage>
        <taxon>Eukaryota</taxon>
        <taxon>Viridiplantae</taxon>
        <taxon>Streptophyta</taxon>
        <taxon>Klebsormidiophyceae</taxon>
        <taxon>Klebsormidiales</taxon>
        <taxon>Klebsormidiaceae</taxon>
        <taxon>Klebsormidium</taxon>
    </lineage>
</organism>
<evidence type="ECO:0000313" key="3">
    <source>
        <dbReference type="Proteomes" id="UP000054558"/>
    </source>
</evidence>
<dbReference type="Proteomes" id="UP000054558">
    <property type="component" value="Unassembled WGS sequence"/>
</dbReference>
<accession>A0A1Y1IKN5</accession>
<evidence type="ECO:0000313" key="2">
    <source>
        <dbReference type="EMBL" id="GAQ91430.1"/>
    </source>
</evidence>
<dbReference type="AlphaFoldDB" id="A0A1Y1IKN5"/>
<feature type="compositionally biased region" description="Low complexity" evidence="1">
    <location>
        <begin position="251"/>
        <end position="262"/>
    </location>
</feature>
<proteinExistence type="predicted"/>
<keyword evidence="3" id="KW-1185">Reference proteome</keyword>
<feature type="region of interest" description="Disordered" evidence="1">
    <location>
        <begin position="215"/>
        <end position="287"/>
    </location>
</feature>
<reference evidence="2 3" key="1">
    <citation type="journal article" date="2014" name="Nat. Commun.">
        <title>Klebsormidium flaccidum genome reveals primary factors for plant terrestrial adaptation.</title>
        <authorList>
            <person name="Hori K."/>
            <person name="Maruyama F."/>
            <person name="Fujisawa T."/>
            <person name="Togashi T."/>
            <person name="Yamamoto N."/>
            <person name="Seo M."/>
            <person name="Sato S."/>
            <person name="Yamada T."/>
            <person name="Mori H."/>
            <person name="Tajima N."/>
            <person name="Moriyama T."/>
            <person name="Ikeuchi M."/>
            <person name="Watanabe M."/>
            <person name="Wada H."/>
            <person name="Kobayashi K."/>
            <person name="Saito M."/>
            <person name="Masuda T."/>
            <person name="Sasaki-Sekimoto Y."/>
            <person name="Mashiguchi K."/>
            <person name="Awai K."/>
            <person name="Shimojima M."/>
            <person name="Masuda S."/>
            <person name="Iwai M."/>
            <person name="Nobusawa T."/>
            <person name="Narise T."/>
            <person name="Kondo S."/>
            <person name="Saito H."/>
            <person name="Sato R."/>
            <person name="Murakawa M."/>
            <person name="Ihara Y."/>
            <person name="Oshima-Yamada Y."/>
            <person name="Ohtaka K."/>
            <person name="Satoh M."/>
            <person name="Sonobe K."/>
            <person name="Ishii M."/>
            <person name="Ohtani R."/>
            <person name="Kanamori-Sato M."/>
            <person name="Honoki R."/>
            <person name="Miyazaki D."/>
            <person name="Mochizuki H."/>
            <person name="Umetsu J."/>
            <person name="Higashi K."/>
            <person name="Shibata D."/>
            <person name="Kamiya Y."/>
            <person name="Sato N."/>
            <person name="Nakamura Y."/>
            <person name="Tabata S."/>
            <person name="Ida S."/>
            <person name="Kurokawa K."/>
            <person name="Ohta H."/>
        </authorList>
    </citation>
    <scope>NUCLEOTIDE SEQUENCE [LARGE SCALE GENOMIC DNA]</scope>
    <source>
        <strain evidence="2 3">NIES-2285</strain>
    </source>
</reference>
<sequence length="428" mass="45506">MGKAKSKPALLNKGAAEDVQDPAGENKGAANEDLPILPKGQDGASKGGVLGSTSAAVEAGKGVSQLSMLLGKPVLKAPLGGLALEGSDLGDGKRGREEEETPAVLNQALRTGLTDALRAVSNRAGFPGESLRTDPVVVARWSSLETRSLESLEKLVKSKADEDTLRGAKNALFDVKSAAENLKVGNTNLEQKLDHIRSMLAALPHPQPQAMMQPFAPHPSYNNPWQQQPIGGGSNGMAPGAQFNPTPTAPLPTQAAPAGLGAEQNGPNLSRSNGPQAAPQQNRRAYDNDFPKTQLLAIRTLNVERSLPHSSQGMQSLLRKADYPENAINAAESYIPLKNNKVGPSETILTFKVCFPSAGLRAGFFELAQNPQVAKALKLLDISIEEWKDKSDILLERQMRYSANIARGAENELAAQFNKTASTFTGFK</sequence>
<feature type="compositionally biased region" description="Polar residues" evidence="1">
    <location>
        <begin position="220"/>
        <end position="229"/>
    </location>
</feature>